<dbReference type="EMBL" id="BGPR01066929">
    <property type="protein sequence ID" value="GBO41326.1"/>
    <property type="molecule type" value="Genomic_DNA"/>
</dbReference>
<keyword evidence="2" id="KW-1185">Reference proteome</keyword>
<evidence type="ECO:0000313" key="1">
    <source>
        <dbReference type="EMBL" id="GBO41326.1"/>
    </source>
</evidence>
<comment type="caution">
    <text evidence="1">The sequence shown here is derived from an EMBL/GenBank/DDBJ whole genome shotgun (WGS) entry which is preliminary data.</text>
</comment>
<proteinExistence type="predicted"/>
<gene>
    <name evidence="1" type="ORF">AVEN_67374_1</name>
</gene>
<dbReference type="Proteomes" id="UP000499080">
    <property type="component" value="Unassembled WGS sequence"/>
</dbReference>
<evidence type="ECO:0000313" key="2">
    <source>
        <dbReference type="Proteomes" id="UP000499080"/>
    </source>
</evidence>
<organism evidence="1 2">
    <name type="scientific">Araneus ventricosus</name>
    <name type="common">Orbweaver spider</name>
    <name type="synonym">Epeira ventricosa</name>
    <dbReference type="NCBI Taxonomy" id="182803"/>
    <lineage>
        <taxon>Eukaryota</taxon>
        <taxon>Metazoa</taxon>
        <taxon>Ecdysozoa</taxon>
        <taxon>Arthropoda</taxon>
        <taxon>Chelicerata</taxon>
        <taxon>Arachnida</taxon>
        <taxon>Araneae</taxon>
        <taxon>Araneomorphae</taxon>
        <taxon>Entelegynae</taxon>
        <taxon>Araneoidea</taxon>
        <taxon>Araneidae</taxon>
        <taxon>Araneus</taxon>
    </lineage>
</organism>
<sequence>MLDIQHSNRQTWSLRCWPASRQFFLAHFHVPSPNTVLDVQYAFYCSLALASPEKERLSTQGLRHFNCVLSKFFNLHQRLRFQHSRKLVATLFHCVTNMESRFPAMQVLWLGREFYKVKPGPCAKRKQTALFRPEPWIRDVTV</sequence>
<name>A0A4Y2WWY1_ARAVE</name>
<accession>A0A4Y2WWY1</accession>
<reference evidence="1 2" key="1">
    <citation type="journal article" date="2019" name="Sci. Rep.">
        <title>Orb-weaving spider Araneus ventricosus genome elucidates the spidroin gene catalogue.</title>
        <authorList>
            <person name="Kono N."/>
            <person name="Nakamura H."/>
            <person name="Ohtoshi R."/>
            <person name="Moran D.A.P."/>
            <person name="Shinohara A."/>
            <person name="Yoshida Y."/>
            <person name="Fujiwara M."/>
            <person name="Mori M."/>
            <person name="Tomita M."/>
            <person name="Arakawa K."/>
        </authorList>
    </citation>
    <scope>NUCLEOTIDE SEQUENCE [LARGE SCALE GENOMIC DNA]</scope>
</reference>
<dbReference type="AlphaFoldDB" id="A0A4Y2WWY1"/>
<protein>
    <submittedName>
        <fullName evidence="1">Uncharacterized protein</fullName>
    </submittedName>
</protein>